<feature type="transmembrane region" description="Helical" evidence="7">
    <location>
        <begin position="194"/>
        <end position="223"/>
    </location>
</feature>
<dbReference type="GO" id="GO:0005886">
    <property type="term" value="C:plasma membrane"/>
    <property type="evidence" value="ECO:0007669"/>
    <property type="project" value="UniProtKB-SubCell"/>
</dbReference>
<keyword evidence="10" id="KW-1185">Reference proteome</keyword>
<dbReference type="RefSeq" id="WP_144704170.1">
    <property type="nucleotide sequence ID" value="NZ_VNJJ01000009.1"/>
</dbReference>
<protein>
    <submittedName>
        <fullName evidence="9">MMPL family transporter</fullName>
    </submittedName>
</protein>
<proteinExistence type="inferred from homology"/>
<dbReference type="Proteomes" id="UP000316330">
    <property type="component" value="Unassembled WGS sequence"/>
</dbReference>
<feature type="transmembrane region" description="Helical" evidence="7">
    <location>
        <begin position="740"/>
        <end position="762"/>
    </location>
</feature>
<evidence type="ECO:0000313" key="9">
    <source>
        <dbReference type="EMBL" id="TVX98304.1"/>
    </source>
</evidence>
<feature type="transmembrane region" description="Helical" evidence="7">
    <location>
        <begin position="283"/>
        <end position="305"/>
    </location>
</feature>
<dbReference type="Gene3D" id="1.20.1640.10">
    <property type="entry name" value="Multidrug efflux transporter AcrB transmembrane domain"/>
    <property type="match status" value="2"/>
</dbReference>
<evidence type="ECO:0000256" key="3">
    <source>
        <dbReference type="ARBA" id="ARBA00022475"/>
    </source>
</evidence>
<evidence type="ECO:0000259" key="8">
    <source>
        <dbReference type="Pfam" id="PF03176"/>
    </source>
</evidence>
<evidence type="ECO:0000256" key="2">
    <source>
        <dbReference type="ARBA" id="ARBA00010157"/>
    </source>
</evidence>
<evidence type="ECO:0000256" key="5">
    <source>
        <dbReference type="ARBA" id="ARBA00022989"/>
    </source>
</evidence>
<feature type="domain" description="Membrane transport protein MMPL" evidence="8">
    <location>
        <begin position="44"/>
        <end position="376"/>
    </location>
</feature>
<comment type="caution">
    <text evidence="9">The sequence shown here is derived from an EMBL/GenBank/DDBJ whole genome shotgun (WGS) entry which is preliminary data.</text>
</comment>
<feature type="transmembrane region" description="Helical" evidence="7">
    <location>
        <begin position="317"/>
        <end position="341"/>
    </location>
</feature>
<dbReference type="OrthoDB" id="9782006at2"/>
<name>A0A559JEJ0_9BACL</name>
<sequence length="810" mass="87042">MDIWIRWIAKLRWVVVAAWLAAGSLAIIALPNLQDVLRTSEQKFLPAEAGSVQATHLLQNITPNDRSLSSAVIVFSRSEGLTRTDQEWIDGLMDRIDSEREEIGVTSVVSAGTQPEIADRLLSKDGSTRIAIVNLPHADFDEATKTTLGRLKELLKDAPEGSSALLTGSAPLSQDFQQSAESGLRRTEMLTVGFVVLILLFLFRSPIAAVIPLLTIGTSFVLARGIVGICAQFGVPVSHFSESFLIAVLFGAGTDYCILLILRYREELSAGNPRDRIAALSRTMSGVGATIVYSAATVFAAFLLLGLAEFGLYRSAVGVAVGMLVTVAAALTLAPALLLVFGKAAFWPDSGAAGSQRRLSRLWETFASLARKRSVAVLLAAVIGLTPLTLLYEGKRSFDDISEINPNLPSVSGFRQAEKAFGAGELFPVTIVVTAKQSMRTTSGLAALEQASTDLTRLDDVREVRSAVRPLGRKPDELTVPGQLRKPNVAELIQTIVGEQESLIDGLKTIALSSAPLSQGLLGIASSVKQLQSGLSQLIVSQLGGLKRLNDSSGERHHAASERALDYYISPDGRTAKIELILDSNPYSDRALDTVPLIMEKLQHSLNATWLEDPQAYAAGISAKYGELRDISLRDFVRTGVWVLIGIALLLMLLLRSFVAPLYVLLSLGLNYLITMGILEFLFVKGLGYDGLSWTVSFFVFIIIVALGVDYGIFLMARFKEEYRPGQAAAAMTTAMRSTGGVIGSSAVIMGGTFGALAFSGVDTLAQIGVGALIGLLLYATLFMGLIVPACACLLGDANWRPFHRVRNPR</sequence>
<evidence type="ECO:0000313" key="10">
    <source>
        <dbReference type="Proteomes" id="UP000316330"/>
    </source>
</evidence>
<feature type="transmembrane region" description="Helical" evidence="7">
    <location>
        <begin position="636"/>
        <end position="655"/>
    </location>
</feature>
<evidence type="ECO:0000256" key="1">
    <source>
        <dbReference type="ARBA" id="ARBA00004651"/>
    </source>
</evidence>
<evidence type="ECO:0000256" key="4">
    <source>
        <dbReference type="ARBA" id="ARBA00022692"/>
    </source>
</evidence>
<feature type="transmembrane region" description="Helical" evidence="7">
    <location>
        <begin position="243"/>
        <end position="262"/>
    </location>
</feature>
<keyword evidence="3" id="KW-1003">Cell membrane</keyword>
<dbReference type="EMBL" id="VNJJ01000009">
    <property type="protein sequence ID" value="TVX98304.1"/>
    <property type="molecule type" value="Genomic_DNA"/>
</dbReference>
<feature type="transmembrane region" description="Helical" evidence="7">
    <location>
        <begin position="375"/>
        <end position="392"/>
    </location>
</feature>
<feature type="transmembrane region" description="Helical" evidence="7">
    <location>
        <begin position="662"/>
        <end position="684"/>
    </location>
</feature>
<dbReference type="AlphaFoldDB" id="A0A559JEJ0"/>
<gene>
    <name evidence="9" type="ORF">FPZ45_16530</name>
</gene>
<dbReference type="PANTHER" id="PTHR33406">
    <property type="entry name" value="MEMBRANE PROTEIN MJ1562-RELATED"/>
    <property type="match status" value="1"/>
</dbReference>
<feature type="transmembrane region" description="Helical" evidence="7">
    <location>
        <begin position="768"/>
        <end position="795"/>
    </location>
</feature>
<evidence type="ECO:0000256" key="6">
    <source>
        <dbReference type="ARBA" id="ARBA00023136"/>
    </source>
</evidence>
<feature type="domain" description="Membrane transport protein MMPL" evidence="8">
    <location>
        <begin position="409"/>
        <end position="805"/>
    </location>
</feature>
<dbReference type="SUPFAM" id="SSF82866">
    <property type="entry name" value="Multidrug efflux transporter AcrB transmembrane domain"/>
    <property type="match status" value="2"/>
</dbReference>
<dbReference type="PANTHER" id="PTHR33406:SF6">
    <property type="entry name" value="MEMBRANE PROTEIN YDGH-RELATED"/>
    <property type="match status" value="1"/>
</dbReference>
<accession>A0A559JEJ0</accession>
<organism evidence="9 10">
    <name type="scientific">Cohnella terricola</name>
    <dbReference type="NCBI Taxonomy" id="1289167"/>
    <lineage>
        <taxon>Bacteria</taxon>
        <taxon>Bacillati</taxon>
        <taxon>Bacillota</taxon>
        <taxon>Bacilli</taxon>
        <taxon>Bacillales</taxon>
        <taxon>Paenibacillaceae</taxon>
        <taxon>Cohnella</taxon>
    </lineage>
</organism>
<dbReference type="InterPro" id="IPR004869">
    <property type="entry name" value="MMPL_dom"/>
</dbReference>
<comment type="subcellular location">
    <subcellularLocation>
        <location evidence="1">Cell membrane</location>
        <topology evidence="1">Multi-pass membrane protein</topology>
    </subcellularLocation>
</comment>
<dbReference type="Pfam" id="PF03176">
    <property type="entry name" value="MMPL"/>
    <property type="match status" value="2"/>
</dbReference>
<feature type="transmembrane region" description="Helical" evidence="7">
    <location>
        <begin position="12"/>
        <end position="33"/>
    </location>
</feature>
<feature type="transmembrane region" description="Helical" evidence="7">
    <location>
        <begin position="696"/>
        <end position="719"/>
    </location>
</feature>
<keyword evidence="5 7" id="KW-1133">Transmembrane helix</keyword>
<dbReference type="InterPro" id="IPR050545">
    <property type="entry name" value="Mycobact_MmpL"/>
</dbReference>
<reference evidence="9 10" key="1">
    <citation type="submission" date="2019-07" db="EMBL/GenBank/DDBJ databases">
        <authorList>
            <person name="Kim J."/>
        </authorList>
    </citation>
    <scope>NUCLEOTIDE SEQUENCE [LARGE SCALE GENOMIC DNA]</scope>
    <source>
        <strain evidence="9 10">G13</strain>
    </source>
</reference>
<evidence type="ECO:0000256" key="7">
    <source>
        <dbReference type="SAM" id="Phobius"/>
    </source>
</evidence>
<keyword evidence="6 7" id="KW-0472">Membrane</keyword>
<keyword evidence="4 7" id="KW-0812">Transmembrane</keyword>
<comment type="similarity">
    <text evidence="2">Belongs to the resistance-nodulation-cell division (RND) (TC 2.A.6) family. MmpL subfamily.</text>
</comment>